<dbReference type="EMBL" id="JAJAWG010000001">
    <property type="protein sequence ID" value="MCB5195269.1"/>
    <property type="molecule type" value="Genomic_DNA"/>
</dbReference>
<gene>
    <name evidence="7" type="ORF">LG219_03055</name>
</gene>
<keyword evidence="3" id="KW-0732">Signal</keyword>
<dbReference type="PROSITE" id="PS51257">
    <property type="entry name" value="PROKAR_LIPOPROTEIN"/>
    <property type="match status" value="1"/>
</dbReference>
<comment type="similarity">
    <text evidence="1">Belongs to the EcnA/EcnB lipoprotein family.</text>
</comment>
<evidence type="ECO:0000256" key="6">
    <source>
        <dbReference type="ARBA" id="ARBA00023288"/>
    </source>
</evidence>
<keyword evidence="6 7" id="KW-0449">Lipoprotein</keyword>
<keyword evidence="8" id="KW-1185">Reference proteome</keyword>
<keyword evidence="2" id="KW-1003">Cell membrane</keyword>
<dbReference type="Proteomes" id="UP001198034">
    <property type="component" value="Unassembled WGS sequence"/>
</dbReference>
<keyword evidence="4" id="KW-0472">Membrane</keyword>
<dbReference type="Pfam" id="PF08085">
    <property type="entry name" value="Entericidin"/>
    <property type="match status" value="1"/>
</dbReference>
<reference evidence="7 8" key="1">
    <citation type="submission" date="2021-10" db="EMBL/GenBank/DDBJ databases">
        <authorList>
            <person name="Chen M."/>
        </authorList>
    </citation>
    <scope>NUCLEOTIDE SEQUENCE [LARGE SCALE GENOMIC DNA]</scope>
    <source>
        <strain evidence="7 8">H3-26</strain>
    </source>
</reference>
<dbReference type="RefSeq" id="WP_226763065.1">
    <property type="nucleotide sequence ID" value="NZ_JAJAWG010000001.1"/>
</dbReference>
<evidence type="ECO:0000256" key="3">
    <source>
        <dbReference type="ARBA" id="ARBA00022729"/>
    </source>
</evidence>
<keyword evidence="5" id="KW-0564">Palmitate</keyword>
<comment type="caution">
    <text evidence="7">The sequence shown here is derived from an EMBL/GenBank/DDBJ whole genome shotgun (WGS) entry which is preliminary data.</text>
</comment>
<sequence length="41" mass="4370">MMKLFSVLVVALLLLTGCNTMAGFGKDLKKVGNEIDQAATK</sequence>
<name>A0ABS8BI19_9NEIS</name>
<evidence type="ECO:0000256" key="4">
    <source>
        <dbReference type="ARBA" id="ARBA00023136"/>
    </source>
</evidence>
<evidence type="ECO:0000256" key="5">
    <source>
        <dbReference type="ARBA" id="ARBA00023139"/>
    </source>
</evidence>
<dbReference type="InterPro" id="IPR012556">
    <property type="entry name" value="Entericidin"/>
</dbReference>
<protein>
    <submittedName>
        <fullName evidence="7">Entericidin A/B family lipoprotein</fullName>
    </submittedName>
</protein>
<proteinExistence type="inferred from homology"/>
<organism evidence="7 8">
    <name type="scientific">Deefgea salmonis</name>
    <dbReference type="NCBI Taxonomy" id="2875502"/>
    <lineage>
        <taxon>Bacteria</taxon>
        <taxon>Pseudomonadati</taxon>
        <taxon>Pseudomonadota</taxon>
        <taxon>Betaproteobacteria</taxon>
        <taxon>Neisseriales</taxon>
        <taxon>Chitinibacteraceae</taxon>
        <taxon>Deefgea</taxon>
    </lineage>
</organism>
<evidence type="ECO:0000256" key="1">
    <source>
        <dbReference type="ARBA" id="ARBA00010296"/>
    </source>
</evidence>
<accession>A0ABS8BI19</accession>
<evidence type="ECO:0000313" key="8">
    <source>
        <dbReference type="Proteomes" id="UP001198034"/>
    </source>
</evidence>
<evidence type="ECO:0000256" key="2">
    <source>
        <dbReference type="ARBA" id="ARBA00022475"/>
    </source>
</evidence>
<evidence type="ECO:0000313" key="7">
    <source>
        <dbReference type="EMBL" id="MCB5195269.1"/>
    </source>
</evidence>